<name>A0AAN0JGF1_AMPQE</name>
<keyword evidence="1" id="KW-0732">Signal</keyword>
<organism evidence="2 3">
    <name type="scientific">Amphimedon queenslandica</name>
    <name type="common">Sponge</name>
    <dbReference type="NCBI Taxonomy" id="400682"/>
    <lineage>
        <taxon>Eukaryota</taxon>
        <taxon>Metazoa</taxon>
        <taxon>Porifera</taxon>
        <taxon>Demospongiae</taxon>
        <taxon>Heteroscleromorpha</taxon>
        <taxon>Haplosclerida</taxon>
        <taxon>Niphatidae</taxon>
        <taxon>Amphimedon</taxon>
    </lineage>
</organism>
<reference evidence="3" key="1">
    <citation type="journal article" date="2010" name="Nature">
        <title>The Amphimedon queenslandica genome and the evolution of animal complexity.</title>
        <authorList>
            <person name="Srivastava M."/>
            <person name="Simakov O."/>
            <person name="Chapman J."/>
            <person name="Fahey B."/>
            <person name="Gauthier M.E."/>
            <person name="Mitros T."/>
            <person name="Richards G.S."/>
            <person name="Conaco C."/>
            <person name="Dacre M."/>
            <person name="Hellsten U."/>
            <person name="Larroux C."/>
            <person name="Putnam N.H."/>
            <person name="Stanke M."/>
            <person name="Adamska M."/>
            <person name="Darling A."/>
            <person name="Degnan S.M."/>
            <person name="Oakley T.H."/>
            <person name="Plachetzki D.C."/>
            <person name="Zhai Y."/>
            <person name="Adamski M."/>
            <person name="Calcino A."/>
            <person name="Cummins S.F."/>
            <person name="Goodstein D.M."/>
            <person name="Harris C."/>
            <person name="Jackson D.J."/>
            <person name="Leys S.P."/>
            <person name="Shu S."/>
            <person name="Woodcroft B.J."/>
            <person name="Vervoort M."/>
            <person name="Kosik K.S."/>
            <person name="Manning G."/>
            <person name="Degnan B.M."/>
            <person name="Rokhsar D.S."/>
        </authorList>
    </citation>
    <scope>NUCLEOTIDE SEQUENCE [LARGE SCALE GENOMIC DNA]</scope>
</reference>
<dbReference type="GeneID" id="109584547"/>
<dbReference type="Proteomes" id="UP000007879">
    <property type="component" value="Unassembled WGS sequence"/>
</dbReference>
<reference evidence="2" key="2">
    <citation type="submission" date="2024-06" db="UniProtKB">
        <authorList>
            <consortium name="EnsemblMetazoa"/>
        </authorList>
    </citation>
    <scope>IDENTIFICATION</scope>
</reference>
<evidence type="ECO:0000313" key="3">
    <source>
        <dbReference type="Proteomes" id="UP000007879"/>
    </source>
</evidence>
<dbReference type="Gene3D" id="2.30.30.140">
    <property type="match status" value="1"/>
</dbReference>
<dbReference type="KEGG" id="aqu:109584547"/>
<dbReference type="RefSeq" id="XP_019855881.1">
    <property type="nucleotide sequence ID" value="XM_020000322.1"/>
</dbReference>
<dbReference type="AlphaFoldDB" id="A0AAN0JGF1"/>
<proteinExistence type="predicted"/>
<sequence length="167" mass="18521">MLWLHATLLLFLLTVTFISSAAAQTDCSRNYEEPCQSYPGDIQDGDAVCTAISQSYKKSFNQWPGIIEADPDTDTYYKAKNEKGGKPSPATPVSYKPHIHRLYSFNHRRSINHVVFIDTPVSRSWIHALNTAPFTCSTTLKDCGSNIPLKYQAGLSTAMSQAKATTK</sequence>
<protein>
    <submittedName>
        <fullName evidence="2">Uncharacterized protein</fullName>
    </submittedName>
</protein>
<feature type="chain" id="PRO_5042847479" evidence="1">
    <location>
        <begin position="24"/>
        <end position="167"/>
    </location>
</feature>
<keyword evidence="3" id="KW-1185">Reference proteome</keyword>
<dbReference type="EnsemblMetazoa" id="XM_020000322.1">
    <property type="protein sequence ID" value="XP_019855881.1"/>
    <property type="gene ID" value="LOC109584547"/>
</dbReference>
<accession>A0AAN0JGF1</accession>
<feature type="signal peptide" evidence="1">
    <location>
        <begin position="1"/>
        <end position="23"/>
    </location>
</feature>
<evidence type="ECO:0000313" key="2">
    <source>
        <dbReference type="EnsemblMetazoa" id="XP_019855881.1"/>
    </source>
</evidence>
<evidence type="ECO:0000256" key="1">
    <source>
        <dbReference type="SAM" id="SignalP"/>
    </source>
</evidence>